<keyword evidence="1" id="KW-0238">DNA-binding</keyword>
<dbReference type="PROSITE" id="PS50943">
    <property type="entry name" value="HTH_CROC1"/>
    <property type="match status" value="1"/>
</dbReference>
<accession>A0ABD4SAP1</accession>
<dbReference type="InterPro" id="IPR010982">
    <property type="entry name" value="Lambda_DNA-bd_dom_sf"/>
</dbReference>
<proteinExistence type="predicted"/>
<dbReference type="RefSeq" id="WP_231523231.1">
    <property type="nucleotide sequence ID" value="NZ_JAJNUD010000003.1"/>
</dbReference>
<feature type="domain" description="HTH cro/C1-type" evidence="2">
    <location>
        <begin position="13"/>
        <end position="60"/>
    </location>
</feature>
<dbReference type="SMART" id="SM00530">
    <property type="entry name" value="HTH_XRE"/>
    <property type="match status" value="1"/>
</dbReference>
<evidence type="ECO:0000256" key="1">
    <source>
        <dbReference type="ARBA" id="ARBA00023125"/>
    </source>
</evidence>
<dbReference type="Pfam" id="PF01381">
    <property type="entry name" value="HTH_3"/>
    <property type="match status" value="1"/>
</dbReference>
<evidence type="ECO:0000313" key="3">
    <source>
        <dbReference type="EMBL" id="MCD5517434.1"/>
    </source>
</evidence>
<dbReference type="CDD" id="cd00093">
    <property type="entry name" value="HTH_XRE"/>
    <property type="match status" value="1"/>
</dbReference>
<dbReference type="Proteomes" id="UP001320314">
    <property type="component" value="Unassembled WGS sequence"/>
</dbReference>
<name>A0ABD4SAP1_9LACO</name>
<dbReference type="SUPFAM" id="SSF47413">
    <property type="entry name" value="lambda repressor-like DNA-binding domains"/>
    <property type="match status" value="1"/>
</dbReference>
<evidence type="ECO:0000313" key="4">
    <source>
        <dbReference type="Proteomes" id="UP001320314"/>
    </source>
</evidence>
<reference evidence="3 4" key="1">
    <citation type="submission" date="2021-12" db="EMBL/GenBank/DDBJ databases">
        <title>Antimicrobial susceptibility of Lactobacillus delbrueckii subsp. lactis obtained from milk products and other habitats.</title>
        <authorList>
            <person name="Shani N."/>
        </authorList>
    </citation>
    <scope>NUCLEOTIDE SEQUENCE [LARGE SCALE GENOMIC DNA]</scope>
    <source>
        <strain evidence="3 4">CIRM BIA 266</strain>
    </source>
</reference>
<gene>
    <name evidence="3" type="ORF">LOB39_02440</name>
</gene>
<protein>
    <submittedName>
        <fullName evidence="3">Helix-turn-helix domain-containing protein</fullName>
    </submittedName>
</protein>
<dbReference type="EMBL" id="JAJNUD010000003">
    <property type="protein sequence ID" value="MCD5517434.1"/>
    <property type="molecule type" value="Genomic_DNA"/>
</dbReference>
<dbReference type="AlphaFoldDB" id="A0ABD4SAP1"/>
<dbReference type="Gene3D" id="1.10.260.40">
    <property type="entry name" value="lambda repressor-like DNA-binding domains"/>
    <property type="match status" value="1"/>
</dbReference>
<comment type="caution">
    <text evidence="3">The sequence shown here is derived from an EMBL/GenBank/DDBJ whole genome shotgun (WGS) entry which is preliminary data.</text>
</comment>
<dbReference type="GO" id="GO:0003677">
    <property type="term" value="F:DNA binding"/>
    <property type="evidence" value="ECO:0007669"/>
    <property type="project" value="UniProtKB-KW"/>
</dbReference>
<evidence type="ECO:0000259" key="2">
    <source>
        <dbReference type="PROSITE" id="PS50943"/>
    </source>
</evidence>
<dbReference type="PANTHER" id="PTHR46558">
    <property type="entry name" value="TRACRIPTIONAL REGULATORY PROTEIN-RELATED-RELATED"/>
    <property type="match status" value="1"/>
</dbReference>
<sequence length="64" mass="7642">MQYNLLKLRKYDRKMSQADVAKYLGIATHTYNQKELGNREFTQDEMFKLAKLFGKPIDDIFLPR</sequence>
<dbReference type="InterPro" id="IPR001387">
    <property type="entry name" value="Cro/C1-type_HTH"/>
</dbReference>
<organism evidence="3 4">
    <name type="scientific">Lactobacillus delbrueckii subsp. allosunkii</name>
    <dbReference type="NCBI Taxonomy" id="1050107"/>
    <lineage>
        <taxon>Bacteria</taxon>
        <taxon>Bacillati</taxon>
        <taxon>Bacillota</taxon>
        <taxon>Bacilli</taxon>
        <taxon>Lactobacillales</taxon>
        <taxon>Lactobacillaceae</taxon>
        <taxon>Lactobacillus</taxon>
    </lineage>
</organism>
<dbReference type="PANTHER" id="PTHR46558:SF4">
    <property type="entry name" value="DNA-BIDING PHAGE PROTEIN"/>
    <property type="match status" value="1"/>
</dbReference>